<dbReference type="InterPro" id="IPR008502">
    <property type="entry name" value="Prolamin-like"/>
</dbReference>
<sequence>MSEHSTAASRGKRRRFHCVKTSSLMANHALLSLCLFLAAGTVTAAGGGGGGGGGLRHRRLLRQSARLDLDGHPTDDATTVPPPAGGGGCCKSILASESCVKDMVESAASLHVRVGKVCCSVLEKIGDKCVLGVSSSSPLNLFHLHPPSVTRSCDLAV</sequence>
<reference evidence="3" key="2">
    <citation type="submission" date="2021-02" db="EMBL/GenBank/DDBJ databases">
        <authorList>
            <person name="Kimball J.A."/>
            <person name="Haas M.W."/>
            <person name="Macchietto M."/>
            <person name="Kono T."/>
            <person name="Duquette J."/>
            <person name="Shao M."/>
        </authorList>
    </citation>
    <scope>NUCLEOTIDE SEQUENCE</scope>
    <source>
        <tissue evidence="3">Fresh leaf tissue</tissue>
    </source>
</reference>
<dbReference type="AlphaFoldDB" id="A0A8J5RA09"/>
<organism evidence="3 4">
    <name type="scientific">Zizania palustris</name>
    <name type="common">Northern wild rice</name>
    <dbReference type="NCBI Taxonomy" id="103762"/>
    <lineage>
        <taxon>Eukaryota</taxon>
        <taxon>Viridiplantae</taxon>
        <taxon>Streptophyta</taxon>
        <taxon>Embryophyta</taxon>
        <taxon>Tracheophyta</taxon>
        <taxon>Spermatophyta</taxon>
        <taxon>Magnoliopsida</taxon>
        <taxon>Liliopsida</taxon>
        <taxon>Poales</taxon>
        <taxon>Poaceae</taxon>
        <taxon>BOP clade</taxon>
        <taxon>Oryzoideae</taxon>
        <taxon>Oryzeae</taxon>
        <taxon>Zizaniinae</taxon>
        <taxon>Zizania</taxon>
    </lineage>
</organism>
<comment type="caution">
    <text evidence="3">The sequence shown here is derived from an EMBL/GenBank/DDBJ whole genome shotgun (WGS) entry which is preliminary data.</text>
</comment>
<evidence type="ECO:0000313" key="3">
    <source>
        <dbReference type="EMBL" id="KAG8049811.1"/>
    </source>
</evidence>
<dbReference type="OrthoDB" id="692808at2759"/>
<gene>
    <name evidence="3" type="ORF">GUJ93_ZPchr0009g1378</name>
</gene>
<dbReference type="Pfam" id="PF05617">
    <property type="entry name" value="Prolamin_like"/>
    <property type="match status" value="1"/>
</dbReference>
<dbReference type="EMBL" id="JAAALK010000289">
    <property type="protein sequence ID" value="KAG8049811.1"/>
    <property type="molecule type" value="Genomic_DNA"/>
</dbReference>
<keyword evidence="4" id="KW-1185">Reference proteome</keyword>
<evidence type="ECO:0000259" key="2">
    <source>
        <dbReference type="Pfam" id="PF05617"/>
    </source>
</evidence>
<dbReference type="Proteomes" id="UP000729402">
    <property type="component" value="Unassembled WGS sequence"/>
</dbReference>
<feature type="domain" description="Prolamin-like" evidence="2">
    <location>
        <begin position="89"/>
        <end position="153"/>
    </location>
</feature>
<reference evidence="3" key="1">
    <citation type="journal article" date="2021" name="bioRxiv">
        <title>Whole Genome Assembly and Annotation of Northern Wild Rice, Zizania palustris L., Supports a Whole Genome Duplication in the Zizania Genus.</title>
        <authorList>
            <person name="Haas M."/>
            <person name="Kono T."/>
            <person name="Macchietto M."/>
            <person name="Millas R."/>
            <person name="McGilp L."/>
            <person name="Shao M."/>
            <person name="Duquette J."/>
            <person name="Hirsch C.N."/>
            <person name="Kimball J."/>
        </authorList>
    </citation>
    <scope>NUCLEOTIDE SEQUENCE</scope>
    <source>
        <tissue evidence="3">Fresh leaf tissue</tissue>
    </source>
</reference>
<protein>
    <recommendedName>
        <fullName evidence="2">Prolamin-like domain-containing protein</fullName>
    </recommendedName>
</protein>
<keyword evidence="1" id="KW-0732">Signal</keyword>
<proteinExistence type="predicted"/>
<evidence type="ECO:0000256" key="1">
    <source>
        <dbReference type="ARBA" id="ARBA00022729"/>
    </source>
</evidence>
<accession>A0A8J5RA09</accession>
<evidence type="ECO:0000313" key="4">
    <source>
        <dbReference type="Proteomes" id="UP000729402"/>
    </source>
</evidence>
<name>A0A8J5RA09_ZIZPA</name>